<dbReference type="SUPFAM" id="SSF56752">
    <property type="entry name" value="D-aminoacid aminotransferase-like PLP-dependent enzymes"/>
    <property type="match status" value="1"/>
</dbReference>
<comment type="caution">
    <text evidence="1">The sequence shown here is derived from an EMBL/GenBank/DDBJ whole genome shotgun (WGS) entry which is preliminary data.</text>
</comment>
<dbReference type="Pfam" id="PF01063">
    <property type="entry name" value="Aminotran_4"/>
    <property type="match status" value="1"/>
</dbReference>
<proteinExistence type="predicted"/>
<protein>
    <submittedName>
        <fullName evidence="1">4-amino-4-deoxychorismate lyase</fullName>
    </submittedName>
</protein>
<dbReference type="GO" id="GO:0016829">
    <property type="term" value="F:lyase activity"/>
    <property type="evidence" value="ECO:0007669"/>
    <property type="project" value="UniProtKB-KW"/>
</dbReference>
<name>A0A5D3ET01_9BACE</name>
<organism evidence="1 2">
    <name type="scientific">Bacteroides pyogenes</name>
    <dbReference type="NCBI Taxonomy" id="310300"/>
    <lineage>
        <taxon>Bacteria</taxon>
        <taxon>Pseudomonadati</taxon>
        <taxon>Bacteroidota</taxon>
        <taxon>Bacteroidia</taxon>
        <taxon>Bacteroidales</taxon>
        <taxon>Bacteroidaceae</taxon>
        <taxon>Bacteroides</taxon>
    </lineage>
</organism>
<dbReference type="Gene3D" id="3.20.10.10">
    <property type="entry name" value="D-amino Acid Aminotransferase, subunit A, domain 2"/>
    <property type="match status" value="1"/>
</dbReference>
<dbReference type="AlphaFoldDB" id="A0A5D3ET01"/>
<keyword evidence="1" id="KW-0456">Lyase</keyword>
<dbReference type="InterPro" id="IPR001544">
    <property type="entry name" value="Aminotrans_IV"/>
</dbReference>
<keyword evidence="2" id="KW-1185">Reference proteome</keyword>
<sequence length="198" mass="22342">MCLFIETIRIENGRICNLDYHAARFNRTRAAFGKDSAPVALSDVVSPPSAEGVYKCRVVYGEEIEEVTYAPYRMREVSSLRLIASDTIDYTYKSADRSELNALFGQRGRADDVLIVRNGYLTDTSIANVALHDGNKWCTPAFPLLKGTKRAELLDKGLIVEREITWLQLGCFSRIMLFNALIDWERLIIPVDGNSLML</sequence>
<evidence type="ECO:0000313" key="1">
    <source>
        <dbReference type="EMBL" id="TYK32266.1"/>
    </source>
</evidence>
<dbReference type="EMBL" id="VKLW01000034">
    <property type="protein sequence ID" value="TYK32266.1"/>
    <property type="molecule type" value="Genomic_DNA"/>
</dbReference>
<dbReference type="Gene3D" id="3.30.470.10">
    <property type="match status" value="1"/>
</dbReference>
<dbReference type="InterPro" id="IPR036038">
    <property type="entry name" value="Aminotransferase-like"/>
</dbReference>
<dbReference type="RefSeq" id="WP_148727447.1">
    <property type="nucleotide sequence ID" value="NZ_CP197398.1"/>
</dbReference>
<dbReference type="InterPro" id="IPR043132">
    <property type="entry name" value="BCAT-like_C"/>
</dbReference>
<accession>A0A5D3ET01</accession>
<dbReference type="Proteomes" id="UP000324383">
    <property type="component" value="Unassembled WGS sequence"/>
</dbReference>
<reference evidence="1 2" key="1">
    <citation type="submission" date="2019-07" db="EMBL/GenBank/DDBJ databases">
        <title>Draft Genome Sequences of Bacteroides pyogenes Strains Isolated from the Uterus Holstein Dairy Cows with Metritis.</title>
        <authorList>
            <person name="Cunha F."/>
            <person name="Galvao K.N."/>
            <person name="Jeon S.J."/>
            <person name="Jeong K.C."/>
        </authorList>
    </citation>
    <scope>NUCLEOTIDE SEQUENCE [LARGE SCALE GENOMIC DNA]</scope>
    <source>
        <strain evidence="1 2">KG-31</strain>
    </source>
</reference>
<gene>
    <name evidence="1" type="ORF">FNJ60_12750</name>
</gene>
<dbReference type="InterPro" id="IPR043131">
    <property type="entry name" value="BCAT-like_N"/>
</dbReference>
<evidence type="ECO:0000313" key="2">
    <source>
        <dbReference type="Proteomes" id="UP000324383"/>
    </source>
</evidence>